<feature type="domain" description="UvrD-like helicase ATP-binding" evidence="17">
    <location>
        <begin position="39"/>
        <end position="378"/>
    </location>
</feature>
<dbReference type="EMBL" id="VJXX01000001">
    <property type="protein sequence ID" value="MPY09577.1"/>
    <property type="molecule type" value="Genomic_DNA"/>
</dbReference>
<keyword evidence="2" id="KW-0540">Nuclease</keyword>
<keyword evidence="5 15" id="KW-0378">Hydrolase</keyword>
<dbReference type="Proteomes" id="UP000326464">
    <property type="component" value="Unassembled WGS sequence"/>
</dbReference>
<reference evidence="20" key="1">
    <citation type="submission" date="2019-07" db="EMBL/GenBank/DDBJ databases">
        <title>Arthrobacter KR32 sp. nov., isolated from mountain cheese made of cows milk.</title>
        <authorList>
            <person name="Flegler A."/>
        </authorList>
    </citation>
    <scope>NUCLEOTIDE SEQUENCE [LARGE SCALE GENOMIC DNA]</scope>
    <source>
        <strain evidence="20">KR32</strain>
    </source>
</reference>
<dbReference type="PANTHER" id="PTHR11070:SF55">
    <property type="entry name" value="DNA 3'-5' HELICASE"/>
    <property type="match status" value="1"/>
</dbReference>
<evidence type="ECO:0000313" key="19">
    <source>
        <dbReference type="EMBL" id="MPY09577.1"/>
    </source>
</evidence>
<evidence type="ECO:0000256" key="5">
    <source>
        <dbReference type="ARBA" id="ARBA00022801"/>
    </source>
</evidence>
<name>A0A7X1NMI4_9MICC</name>
<dbReference type="Gene3D" id="1.10.486.10">
    <property type="entry name" value="PCRA, domain 4"/>
    <property type="match status" value="1"/>
</dbReference>
<proteinExistence type="inferred from homology"/>
<evidence type="ECO:0000256" key="4">
    <source>
        <dbReference type="ARBA" id="ARBA00022763"/>
    </source>
</evidence>
<feature type="domain" description="UvrD-like helicase C-terminal" evidence="18">
    <location>
        <begin position="379"/>
        <end position="747"/>
    </location>
</feature>
<dbReference type="InterPro" id="IPR027417">
    <property type="entry name" value="P-loop_NTPase"/>
</dbReference>
<evidence type="ECO:0000256" key="3">
    <source>
        <dbReference type="ARBA" id="ARBA00022741"/>
    </source>
</evidence>
<dbReference type="Gene3D" id="1.10.10.160">
    <property type="match status" value="1"/>
</dbReference>
<dbReference type="InterPro" id="IPR000212">
    <property type="entry name" value="DNA_helicase_UvrD/REP"/>
</dbReference>
<dbReference type="GO" id="GO:0000725">
    <property type="term" value="P:recombinational repair"/>
    <property type="evidence" value="ECO:0007669"/>
    <property type="project" value="TreeGrafter"/>
</dbReference>
<keyword evidence="10" id="KW-0234">DNA repair</keyword>
<dbReference type="CDD" id="cd17932">
    <property type="entry name" value="DEXQc_UvrD"/>
    <property type="match status" value="1"/>
</dbReference>
<dbReference type="GO" id="GO:0043138">
    <property type="term" value="F:3'-5' DNA helicase activity"/>
    <property type="evidence" value="ECO:0007669"/>
    <property type="project" value="UniProtKB-EC"/>
</dbReference>
<dbReference type="Gene3D" id="3.40.50.300">
    <property type="entry name" value="P-loop containing nucleotide triphosphate hydrolases"/>
    <property type="match status" value="3"/>
</dbReference>
<evidence type="ECO:0000256" key="9">
    <source>
        <dbReference type="ARBA" id="ARBA00023125"/>
    </source>
</evidence>
<evidence type="ECO:0000256" key="7">
    <source>
        <dbReference type="ARBA" id="ARBA00022839"/>
    </source>
</evidence>
<keyword evidence="3 15" id="KW-0547">Nucleotide-binding</keyword>
<dbReference type="GO" id="GO:0005829">
    <property type="term" value="C:cytosol"/>
    <property type="evidence" value="ECO:0007669"/>
    <property type="project" value="TreeGrafter"/>
</dbReference>
<feature type="region of interest" description="Disordered" evidence="16">
    <location>
        <begin position="1"/>
        <end position="23"/>
    </location>
</feature>
<protein>
    <recommendedName>
        <fullName evidence="13">DNA 3'-5' helicase</fullName>
        <ecNumber evidence="13">5.6.2.4</ecNumber>
    </recommendedName>
</protein>
<dbReference type="GO" id="GO:0033202">
    <property type="term" value="C:DNA helicase complex"/>
    <property type="evidence" value="ECO:0007669"/>
    <property type="project" value="TreeGrafter"/>
</dbReference>
<dbReference type="InterPro" id="IPR014017">
    <property type="entry name" value="DNA_helicase_UvrD-like_C"/>
</dbReference>
<dbReference type="InterPro" id="IPR013986">
    <property type="entry name" value="DExx_box_DNA_helicase_dom_sf"/>
</dbReference>
<evidence type="ECO:0000256" key="16">
    <source>
        <dbReference type="SAM" id="MobiDB-lite"/>
    </source>
</evidence>
<dbReference type="InterPro" id="IPR011604">
    <property type="entry name" value="PDDEXK-like_dom_sf"/>
</dbReference>
<evidence type="ECO:0000256" key="13">
    <source>
        <dbReference type="ARBA" id="ARBA00034808"/>
    </source>
</evidence>
<comment type="catalytic activity">
    <reaction evidence="12">
        <text>Couples ATP hydrolysis with the unwinding of duplex DNA by translocating in the 3'-5' direction.</text>
        <dbReference type="EC" id="5.6.2.4"/>
    </reaction>
</comment>
<dbReference type="GO" id="GO:0004527">
    <property type="term" value="F:exonuclease activity"/>
    <property type="evidence" value="ECO:0007669"/>
    <property type="project" value="UniProtKB-KW"/>
</dbReference>
<comment type="caution">
    <text evidence="19">The sequence shown here is derived from an EMBL/GenBank/DDBJ whole genome shotgun (WGS) entry which is preliminary data.</text>
</comment>
<comment type="similarity">
    <text evidence="1">Belongs to the helicase family. UvrD subfamily.</text>
</comment>
<evidence type="ECO:0000256" key="10">
    <source>
        <dbReference type="ARBA" id="ARBA00023204"/>
    </source>
</evidence>
<evidence type="ECO:0000256" key="6">
    <source>
        <dbReference type="ARBA" id="ARBA00022806"/>
    </source>
</evidence>
<dbReference type="InterPro" id="IPR014016">
    <property type="entry name" value="UvrD-like_ATP-bd"/>
</dbReference>
<dbReference type="InterPro" id="IPR011335">
    <property type="entry name" value="Restrct_endonuc-II-like"/>
</dbReference>
<dbReference type="Pfam" id="PF13361">
    <property type="entry name" value="UvrD_C"/>
    <property type="match status" value="2"/>
</dbReference>
<dbReference type="SUPFAM" id="SSF52540">
    <property type="entry name" value="P-loop containing nucleoside triphosphate hydrolases"/>
    <property type="match status" value="1"/>
</dbReference>
<keyword evidence="9" id="KW-0238">DNA-binding</keyword>
<evidence type="ECO:0000256" key="14">
    <source>
        <dbReference type="ARBA" id="ARBA00048988"/>
    </source>
</evidence>
<dbReference type="GO" id="GO:0003677">
    <property type="term" value="F:DNA binding"/>
    <property type="evidence" value="ECO:0007669"/>
    <property type="project" value="UniProtKB-KW"/>
</dbReference>
<evidence type="ECO:0000256" key="8">
    <source>
        <dbReference type="ARBA" id="ARBA00022840"/>
    </source>
</evidence>
<comment type="catalytic activity">
    <reaction evidence="14">
        <text>ATP + H2O = ADP + phosphate + H(+)</text>
        <dbReference type="Rhea" id="RHEA:13065"/>
        <dbReference type="ChEBI" id="CHEBI:15377"/>
        <dbReference type="ChEBI" id="CHEBI:15378"/>
        <dbReference type="ChEBI" id="CHEBI:30616"/>
        <dbReference type="ChEBI" id="CHEBI:43474"/>
        <dbReference type="ChEBI" id="CHEBI:456216"/>
        <dbReference type="EC" id="5.6.2.4"/>
    </reaction>
</comment>
<dbReference type="InterPro" id="IPR038726">
    <property type="entry name" value="PDDEXK_AddAB-type"/>
</dbReference>
<keyword evidence="20" id="KW-1185">Reference proteome</keyword>
<keyword evidence="7" id="KW-0269">Exonuclease</keyword>
<evidence type="ECO:0000256" key="12">
    <source>
        <dbReference type="ARBA" id="ARBA00034617"/>
    </source>
</evidence>
<feature type="region of interest" description="Disordered" evidence="16">
    <location>
        <begin position="883"/>
        <end position="903"/>
    </location>
</feature>
<accession>A0A7X1NMI4</accession>
<dbReference type="EC" id="5.6.2.4" evidence="13"/>
<organism evidence="19 20">
    <name type="scientific">Arthrobacter bussei</name>
    <dbReference type="NCBI Taxonomy" id="2594179"/>
    <lineage>
        <taxon>Bacteria</taxon>
        <taxon>Bacillati</taxon>
        <taxon>Actinomycetota</taxon>
        <taxon>Actinomycetes</taxon>
        <taxon>Micrococcales</taxon>
        <taxon>Micrococcaceae</taxon>
        <taxon>Arthrobacter</taxon>
    </lineage>
</organism>
<evidence type="ECO:0000256" key="2">
    <source>
        <dbReference type="ARBA" id="ARBA00022722"/>
    </source>
</evidence>
<evidence type="ECO:0000313" key="20">
    <source>
        <dbReference type="Proteomes" id="UP000326464"/>
    </source>
</evidence>
<evidence type="ECO:0000259" key="18">
    <source>
        <dbReference type="PROSITE" id="PS51217"/>
    </source>
</evidence>
<keyword evidence="8 15" id="KW-0067">ATP-binding</keyword>
<dbReference type="Gene3D" id="3.90.320.10">
    <property type="match status" value="1"/>
</dbReference>
<gene>
    <name evidence="19" type="ORF">FNH21_02375</name>
</gene>
<evidence type="ECO:0000259" key="17">
    <source>
        <dbReference type="PROSITE" id="PS51198"/>
    </source>
</evidence>
<evidence type="ECO:0000256" key="11">
    <source>
        <dbReference type="ARBA" id="ARBA00023235"/>
    </source>
</evidence>
<feature type="binding site" evidence="15">
    <location>
        <begin position="60"/>
        <end position="67"/>
    </location>
    <ligand>
        <name>ATP</name>
        <dbReference type="ChEBI" id="CHEBI:30616"/>
    </ligand>
</feature>
<dbReference type="GO" id="GO:0005524">
    <property type="term" value="F:ATP binding"/>
    <property type="evidence" value="ECO:0007669"/>
    <property type="project" value="UniProtKB-UniRule"/>
</dbReference>
<keyword evidence="11" id="KW-0413">Isomerase</keyword>
<sequence length="1158" mass="125768">MAADGSSRPAEPGPGPGHPRYSARRLAELLHSDPDAPVQYPTEDQARVIEAPLEPLLVIAGAGSGKTKTMADRVVWLVANDLVRPEQILGVTFTRKAAGELASRVRQRLAQLYASRPDDGTSVGSDLLDRLDPTISTYHSFANGIVQDYGLRIGIERDSVMLGTAQSWQLASSVVEAFDGEWEHFTAAKSTLVKAVLDMAGECAEHLVSPATVRAELRRHIDHVAARSYIAGAARPATQKVHDLLNKLRTRITVTELVERYAAAKLARRQLDFGDLVSLAARIAQDIPEAGRMEREKYRVVLLDEFQDTSHAQMVLFSRLFADGRSVTAVGDPHQSIYGFRGASAGQLATFRTAFPIVAPEGRAPSPVAHLSVAWRNSTSILEAANTVSAPLNVPAPWLRRSSVQQVPGLVARPDAPLGEVTLGRFRTDAPIPAASAPAAIPGQAAGTEALSGSAAHPLSEAEAIAREVLRQRRRSFETGDDGTALRPTMAVLCRGRKQFDPIRRELEREGIPVQVVGLGGLLRTPEIVDLLATLRVLGDPDRSDSMLRLVAGARWRLGPADLMALGDWSRQLARTREAMFRRGGISAEELDEDQSRDAVVAPDLAEAGSLVEAVDYLPPSDWVSSSGRSLSDTARRRLDVLRKELRTLRGFVGDDLGSLIGEVERTILLDIEVAAKPGVSIHEARRNLDAFTEAVAGFVSSAERVDLPAFLAWLEAADQEEDGLPVTQLEASRDAVQLLTVHASKGLEWDVVFVPGLNGKSFPSGKDSRWSSGDSAIPWTLRGDAPELPQWDWEQPDQKEWLVSEQQFTDEARAHAEREERRLAYVAFTRAKHALVCTSSAWGGGRSKSSDPSPYLTDLVALADSGAPGFSTPSWLAEGAEGDANPANARPERAAWPVDPLGPRRQDLEKAARAVLEQTALPTLDVDVDGGRWGREVRLALARQAREWERTPLGLPPHISASTLVELREDPEAVLQQLRRPLPRRPGSAARKGTAFHAWIEEFYGSGGMLDLGEYPGGADAHVDETLGLQEMAAVFERSEWALREPAAIEAPIETKIGGIVVRGRIDAVFRDADGGWDLIDWKTGRPPAPDRRAAKAVQLAVYRLAWSRLKDVPLDTVRAAFFYVADNLVVRPHDLADAADLERIIKTAALAADAPG</sequence>
<evidence type="ECO:0000256" key="1">
    <source>
        <dbReference type="ARBA" id="ARBA00009922"/>
    </source>
</evidence>
<dbReference type="AlphaFoldDB" id="A0A7X1NMI4"/>
<dbReference type="PROSITE" id="PS51198">
    <property type="entry name" value="UVRD_HELICASE_ATP_BIND"/>
    <property type="match status" value="1"/>
</dbReference>
<keyword evidence="6 15" id="KW-0347">Helicase</keyword>
<dbReference type="Pfam" id="PF12705">
    <property type="entry name" value="PDDEXK_1"/>
    <property type="match status" value="1"/>
</dbReference>
<dbReference type="PROSITE" id="PS51217">
    <property type="entry name" value="UVRD_HELICASE_CTER"/>
    <property type="match status" value="1"/>
</dbReference>
<dbReference type="PANTHER" id="PTHR11070">
    <property type="entry name" value="UVRD / RECB / PCRA DNA HELICASE FAMILY MEMBER"/>
    <property type="match status" value="1"/>
</dbReference>
<dbReference type="SUPFAM" id="SSF52980">
    <property type="entry name" value="Restriction endonuclease-like"/>
    <property type="match status" value="1"/>
</dbReference>
<evidence type="ECO:0000256" key="15">
    <source>
        <dbReference type="PROSITE-ProRule" id="PRU00560"/>
    </source>
</evidence>
<keyword evidence="4" id="KW-0227">DNA damage</keyword>
<dbReference type="Pfam" id="PF00580">
    <property type="entry name" value="UvrD-helicase"/>
    <property type="match status" value="1"/>
</dbReference>